<sequence>MGHIIAYAFEGNYGLTVKLVQYGDGDTLKGVRGYAKSGVEANPITGEAVVYQEVGVECWWL</sequence>
<evidence type="ECO:0000313" key="1">
    <source>
        <dbReference type="EMBL" id="TKJ41437.1"/>
    </source>
</evidence>
<evidence type="ECO:0000313" key="2">
    <source>
        <dbReference type="Proteomes" id="UP000317778"/>
    </source>
</evidence>
<accession>A0A532V363</accession>
<dbReference type="Proteomes" id="UP000317778">
    <property type="component" value="Unassembled WGS sequence"/>
</dbReference>
<proteinExistence type="predicted"/>
<name>A0A532V363_UNCT6</name>
<comment type="caution">
    <text evidence="1">The sequence shown here is derived from an EMBL/GenBank/DDBJ whole genome shotgun (WGS) entry which is preliminary data.</text>
</comment>
<organism evidence="1 2">
    <name type="scientific">candidate division TA06 bacterium B3_TA06</name>
    <dbReference type="NCBI Taxonomy" id="2012487"/>
    <lineage>
        <taxon>Bacteria</taxon>
        <taxon>Bacteria division TA06</taxon>
    </lineage>
</organism>
<reference evidence="1 2" key="1">
    <citation type="submission" date="2017-06" db="EMBL/GenBank/DDBJ databases">
        <title>Novel microbial phyla capable of carbon fixation and sulfur reduction in deep-sea sediments.</title>
        <authorList>
            <person name="Huang J."/>
            <person name="Baker B."/>
            <person name="Wang Y."/>
        </authorList>
    </citation>
    <scope>NUCLEOTIDE SEQUENCE [LARGE SCALE GENOMIC DNA]</scope>
    <source>
        <strain evidence="1">B3_TA06</strain>
    </source>
</reference>
<dbReference type="AlphaFoldDB" id="A0A532V363"/>
<gene>
    <name evidence="1" type="ORF">CEE36_08265</name>
</gene>
<protein>
    <submittedName>
        <fullName evidence="1">Uncharacterized protein</fullName>
    </submittedName>
</protein>
<dbReference type="EMBL" id="NJBO01000013">
    <property type="protein sequence ID" value="TKJ41437.1"/>
    <property type="molecule type" value="Genomic_DNA"/>
</dbReference>